<dbReference type="CDD" id="cd02968">
    <property type="entry name" value="SCO"/>
    <property type="match status" value="1"/>
</dbReference>
<gene>
    <name evidence="3" type="ORF">Q7A36_34275</name>
</gene>
<protein>
    <submittedName>
        <fullName evidence="3">SCO family protein</fullName>
    </submittedName>
</protein>
<reference evidence="3 4" key="1">
    <citation type="submission" date="2023-08" db="EMBL/GenBank/DDBJ databases">
        <title>The draft genome sequence of Paracraurococcus sp. LOR1-02.</title>
        <authorList>
            <person name="Kingkaew E."/>
            <person name="Tanasupawat S."/>
        </authorList>
    </citation>
    <scope>NUCLEOTIDE SEQUENCE [LARGE SCALE GENOMIC DNA]</scope>
    <source>
        <strain evidence="3 4">LOR1-02</strain>
    </source>
</reference>
<dbReference type="Pfam" id="PF02630">
    <property type="entry name" value="SCO1-SenC"/>
    <property type="match status" value="1"/>
</dbReference>
<dbReference type="PANTHER" id="PTHR12151">
    <property type="entry name" value="ELECTRON TRANSPORT PROTIN SCO1/SENC FAMILY MEMBER"/>
    <property type="match status" value="1"/>
</dbReference>
<evidence type="ECO:0000313" key="4">
    <source>
        <dbReference type="Proteomes" id="UP001243009"/>
    </source>
</evidence>
<dbReference type="Proteomes" id="UP001243009">
    <property type="component" value="Unassembled WGS sequence"/>
</dbReference>
<evidence type="ECO:0000313" key="3">
    <source>
        <dbReference type="EMBL" id="MDO9713443.1"/>
    </source>
</evidence>
<evidence type="ECO:0000256" key="1">
    <source>
        <dbReference type="ARBA" id="ARBA00010996"/>
    </source>
</evidence>
<organism evidence="3 4">
    <name type="scientific">Paracraurococcus lichenis</name>
    <dbReference type="NCBI Taxonomy" id="3064888"/>
    <lineage>
        <taxon>Bacteria</taxon>
        <taxon>Pseudomonadati</taxon>
        <taxon>Pseudomonadota</taxon>
        <taxon>Alphaproteobacteria</taxon>
        <taxon>Acetobacterales</taxon>
        <taxon>Roseomonadaceae</taxon>
        <taxon>Paracraurococcus</taxon>
    </lineage>
</organism>
<name>A0ABT9EB59_9PROT</name>
<dbReference type="PANTHER" id="PTHR12151:SF25">
    <property type="entry name" value="LINALOOL DEHYDRATASE_ISOMERASE DOMAIN-CONTAINING PROTEIN"/>
    <property type="match status" value="1"/>
</dbReference>
<dbReference type="SUPFAM" id="SSF52833">
    <property type="entry name" value="Thioredoxin-like"/>
    <property type="match status" value="1"/>
</dbReference>
<dbReference type="InterPro" id="IPR036249">
    <property type="entry name" value="Thioredoxin-like_sf"/>
</dbReference>
<keyword evidence="4" id="KW-1185">Reference proteome</keyword>
<evidence type="ECO:0000256" key="2">
    <source>
        <dbReference type="SAM" id="SignalP"/>
    </source>
</evidence>
<comment type="similarity">
    <text evidence="1">Belongs to the SCO1/2 family.</text>
</comment>
<proteinExistence type="inferred from homology"/>
<feature type="signal peptide" evidence="2">
    <location>
        <begin position="1"/>
        <end position="21"/>
    </location>
</feature>
<dbReference type="EMBL" id="JAUTWS010000090">
    <property type="protein sequence ID" value="MDO9713443.1"/>
    <property type="molecule type" value="Genomic_DNA"/>
</dbReference>
<keyword evidence="2" id="KW-0732">Signal</keyword>
<comment type="caution">
    <text evidence="3">The sequence shown here is derived from an EMBL/GenBank/DDBJ whole genome shotgun (WGS) entry which is preliminary data.</text>
</comment>
<dbReference type="Gene3D" id="3.40.30.10">
    <property type="entry name" value="Glutaredoxin"/>
    <property type="match status" value="1"/>
</dbReference>
<dbReference type="RefSeq" id="WP_305108300.1">
    <property type="nucleotide sequence ID" value="NZ_JAUTWS010000090.1"/>
</dbReference>
<accession>A0ABT9EB59</accession>
<sequence length="183" mass="19189">MIGRRAGLLAMTAALPGAARAQATRLPPVVLLDQAGRRWPLVGLAQRRPVLVSFFFTGCTAICPPQTAALAELQAELARRAAAEGGPLLLSISLDPLGDTPDAMRAYAARFGIALGLERSWLMLGGDPAALARVWAAFEVPGGGPESHLAFVWIGREGGRSWRRAGALEPPEALAALLLEPPA</sequence>
<dbReference type="InterPro" id="IPR003782">
    <property type="entry name" value="SCO1/SenC"/>
</dbReference>
<feature type="chain" id="PRO_5045251781" evidence="2">
    <location>
        <begin position="22"/>
        <end position="183"/>
    </location>
</feature>